<feature type="transmembrane region" description="Helical" evidence="1">
    <location>
        <begin position="64"/>
        <end position="85"/>
    </location>
</feature>
<feature type="transmembrane region" description="Helical" evidence="1">
    <location>
        <begin position="14"/>
        <end position="35"/>
    </location>
</feature>
<sequence>MIAEWRDFVSLPDLLLIAGLGTVNLYLWLSLGAEVRRWRRRRSRLDLPRLQVQYLPPERSPLPLLLTTLVTGLTSIWMLFVLVPLI</sequence>
<keyword evidence="1" id="KW-0472">Membrane</keyword>
<reference evidence="2 3" key="1">
    <citation type="submission" date="2014-11" db="EMBL/GenBank/DDBJ databases">
        <title>Genome sequencing of Pantoea rodasii ND03.</title>
        <authorList>
            <person name="Muhamad Yunos N.Y."/>
            <person name="Chan K.-G."/>
        </authorList>
    </citation>
    <scope>NUCLEOTIDE SEQUENCE [LARGE SCALE GENOMIC DNA]</scope>
    <source>
        <strain evidence="2 3">ND03</strain>
    </source>
</reference>
<gene>
    <name evidence="2" type="ORF">QU24_04430</name>
</gene>
<name>A0A0B1RC95_9GAMM</name>
<evidence type="ECO:0000313" key="2">
    <source>
        <dbReference type="EMBL" id="KHJ69291.1"/>
    </source>
</evidence>
<comment type="caution">
    <text evidence="2">The sequence shown here is derived from an EMBL/GenBank/DDBJ whole genome shotgun (WGS) entry which is preliminary data.</text>
</comment>
<keyword evidence="1" id="KW-0812">Transmembrane</keyword>
<evidence type="ECO:0000313" key="3">
    <source>
        <dbReference type="Proteomes" id="UP000030853"/>
    </source>
</evidence>
<evidence type="ECO:0000256" key="1">
    <source>
        <dbReference type="SAM" id="Phobius"/>
    </source>
</evidence>
<keyword evidence="1" id="KW-1133">Transmembrane helix</keyword>
<protein>
    <submittedName>
        <fullName evidence="2">Uncharacterized protein</fullName>
    </submittedName>
</protein>
<accession>A0A0B1RC95</accession>
<dbReference type="RefSeq" id="WP_039328726.1">
    <property type="nucleotide sequence ID" value="NZ_JTJJ01000018.1"/>
</dbReference>
<organism evidence="2 3">
    <name type="scientific">Pantoea rodasii</name>
    <dbReference type="NCBI Taxonomy" id="1076549"/>
    <lineage>
        <taxon>Bacteria</taxon>
        <taxon>Pseudomonadati</taxon>
        <taxon>Pseudomonadota</taxon>
        <taxon>Gammaproteobacteria</taxon>
        <taxon>Enterobacterales</taxon>
        <taxon>Erwiniaceae</taxon>
        <taxon>Pantoea</taxon>
    </lineage>
</organism>
<dbReference type="EMBL" id="JTJJ01000018">
    <property type="protein sequence ID" value="KHJ69291.1"/>
    <property type="molecule type" value="Genomic_DNA"/>
</dbReference>
<proteinExistence type="predicted"/>
<dbReference type="Proteomes" id="UP000030853">
    <property type="component" value="Unassembled WGS sequence"/>
</dbReference>
<dbReference type="AlphaFoldDB" id="A0A0B1RC95"/>